<comment type="caution">
    <text evidence="2">The sequence shown here is derived from an EMBL/GenBank/DDBJ whole genome shotgun (WGS) entry which is preliminary data.</text>
</comment>
<dbReference type="PANTHER" id="PTHR45348:SF2">
    <property type="entry name" value="ZINC-TYPE ALCOHOL DEHYDROGENASE-LIKE PROTEIN C2E1P3.01"/>
    <property type="match status" value="1"/>
</dbReference>
<evidence type="ECO:0000313" key="3">
    <source>
        <dbReference type="Proteomes" id="UP000775547"/>
    </source>
</evidence>
<dbReference type="OrthoDB" id="3233595at2759"/>
<accession>A0A9P7G4Z3</accession>
<reference evidence="2" key="1">
    <citation type="submission" date="2020-07" db="EMBL/GenBank/DDBJ databases">
        <authorList>
            <person name="Nieuwenhuis M."/>
            <person name="Van De Peppel L.J.J."/>
        </authorList>
    </citation>
    <scope>NUCLEOTIDE SEQUENCE</scope>
    <source>
        <strain evidence="2">AP01</strain>
        <tissue evidence="2">Mycelium</tissue>
    </source>
</reference>
<dbReference type="AlphaFoldDB" id="A0A9P7G4Z3"/>
<feature type="domain" description="Enoyl reductase (ER)" evidence="1">
    <location>
        <begin position="12"/>
        <end position="342"/>
    </location>
</feature>
<dbReference type="SUPFAM" id="SSF51735">
    <property type="entry name" value="NAD(P)-binding Rossmann-fold domains"/>
    <property type="match status" value="1"/>
</dbReference>
<name>A0A9P7G4Z3_9AGAR</name>
<dbReference type="InterPro" id="IPR013154">
    <property type="entry name" value="ADH-like_N"/>
</dbReference>
<dbReference type="Gene3D" id="3.40.50.720">
    <property type="entry name" value="NAD(P)-binding Rossmann-like Domain"/>
    <property type="match status" value="1"/>
</dbReference>
<gene>
    <name evidence="2" type="ORF">DXG03_009018</name>
</gene>
<dbReference type="InterPro" id="IPR020843">
    <property type="entry name" value="ER"/>
</dbReference>
<dbReference type="SUPFAM" id="SSF50129">
    <property type="entry name" value="GroES-like"/>
    <property type="match status" value="1"/>
</dbReference>
<dbReference type="EMBL" id="JABCKV010000080">
    <property type="protein sequence ID" value="KAG5644177.1"/>
    <property type="molecule type" value="Genomic_DNA"/>
</dbReference>
<dbReference type="PANTHER" id="PTHR45348">
    <property type="entry name" value="HYPOTHETICAL OXIDOREDUCTASE (EUROFUNG)"/>
    <property type="match status" value="1"/>
</dbReference>
<dbReference type="GO" id="GO:0016651">
    <property type="term" value="F:oxidoreductase activity, acting on NAD(P)H"/>
    <property type="evidence" value="ECO:0007669"/>
    <property type="project" value="InterPro"/>
</dbReference>
<dbReference type="Gene3D" id="3.90.180.10">
    <property type="entry name" value="Medium-chain alcohol dehydrogenases, catalytic domain"/>
    <property type="match status" value="1"/>
</dbReference>
<dbReference type="InterPro" id="IPR036291">
    <property type="entry name" value="NAD(P)-bd_dom_sf"/>
</dbReference>
<dbReference type="InterPro" id="IPR013149">
    <property type="entry name" value="ADH-like_C"/>
</dbReference>
<protein>
    <recommendedName>
        <fullName evidence="1">Enoyl reductase (ER) domain-containing protein</fullName>
    </recommendedName>
</protein>
<dbReference type="Pfam" id="PF00107">
    <property type="entry name" value="ADH_zinc_N"/>
    <property type="match status" value="1"/>
</dbReference>
<dbReference type="Proteomes" id="UP000775547">
    <property type="component" value="Unassembled WGS sequence"/>
</dbReference>
<organism evidence="2 3">
    <name type="scientific">Asterophora parasitica</name>
    <dbReference type="NCBI Taxonomy" id="117018"/>
    <lineage>
        <taxon>Eukaryota</taxon>
        <taxon>Fungi</taxon>
        <taxon>Dikarya</taxon>
        <taxon>Basidiomycota</taxon>
        <taxon>Agaricomycotina</taxon>
        <taxon>Agaricomycetes</taxon>
        <taxon>Agaricomycetidae</taxon>
        <taxon>Agaricales</taxon>
        <taxon>Tricholomatineae</taxon>
        <taxon>Lyophyllaceae</taxon>
        <taxon>Asterophora</taxon>
    </lineage>
</organism>
<dbReference type="InterPro" id="IPR047122">
    <property type="entry name" value="Trans-enoyl_RdTase-like"/>
</dbReference>
<evidence type="ECO:0000313" key="2">
    <source>
        <dbReference type="EMBL" id="KAG5644177.1"/>
    </source>
</evidence>
<dbReference type="InterPro" id="IPR011032">
    <property type="entry name" value="GroES-like_sf"/>
</dbReference>
<keyword evidence="3" id="KW-1185">Reference proteome</keyword>
<reference evidence="2" key="2">
    <citation type="submission" date="2021-10" db="EMBL/GenBank/DDBJ databases">
        <title>Phylogenomics reveals ancestral predisposition of the termite-cultivated fungus Termitomyces towards a domesticated lifestyle.</title>
        <authorList>
            <person name="Auxier B."/>
            <person name="Grum-Grzhimaylo A."/>
            <person name="Cardenas M.E."/>
            <person name="Lodge J.D."/>
            <person name="Laessoe T."/>
            <person name="Pedersen O."/>
            <person name="Smith M.E."/>
            <person name="Kuyper T.W."/>
            <person name="Franco-Molano E.A."/>
            <person name="Baroni T.J."/>
            <person name="Aanen D.K."/>
        </authorList>
    </citation>
    <scope>NUCLEOTIDE SEQUENCE</scope>
    <source>
        <strain evidence="2">AP01</strain>
        <tissue evidence="2">Mycelium</tissue>
    </source>
</reference>
<dbReference type="SMART" id="SM00829">
    <property type="entry name" value="PKS_ER"/>
    <property type="match status" value="1"/>
</dbReference>
<sequence>MSQTQKALFLESEFGDFKLRERNLPVVTSGHLLVRIEAVGLNPIDWKIQTYGTYLPLENYPAIFGLDISGVVVDVGEDVSGFAAGDRVVFQGIWDNDKAGYQHYTLADAAITAKIPANISFDEAASIPVALASAASGLYLPAPHGAGRVAPFQDSTRGKDANSPLVIFGGATSVGQYIIQLAKLSGFSPIIATASLKHDAYLKSLGATHVLDRNLPTTDLAAEVAAITPEPIKLIFDAISRPETQQSAYSLVADGGHVFVTLPPVKEIQPVEGKGITRVFGQFTFPHSRELGVQLYGKLAQLLEEGLIKPNRVEVLPDGLNGVVAGLERLKSDQVSGVKLIAHPQQTA</sequence>
<evidence type="ECO:0000259" key="1">
    <source>
        <dbReference type="SMART" id="SM00829"/>
    </source>
</evidence>
<dbReference type="Pfam" id="PF08240">
    <property type="entry name" value="ADH_N"/>
    <property type="match status" value="1"/>
</dbReference>
<proteinExistence type="predicted"/>
<dbReference type="CDD" id="cd08249">
    <property type="entry name" value="enoyl_reductase_like"/>
    <property type="match status" value="1"/>
</dbReference>